<dbReference type="PROSITE" id="PS50005">
    <property type="entry name" value="TPR"/>
    <property type="match status" value="1"/>
</dbReference>
<evidence type="ECO:0000313" key="4">
    <source>
        <dbReference type="Proteomes" id="UP001589834"/>
    </source>
</evidence>
<protein>
    <submittedName>
        <fullName evidence="3">Tetratricopeptide repeat protein</fullName>
    </submittedName>
</protein>
<keyword evidence="1" id="KW-0802">TPR repeat</keyword>
<sequence>MLLRLSSLSTHRPAVLALLLACLLLAGSARAADDYTQVQQLQSAGQTAQALAAADAYIKEHPRDPQMRFIKANVLSASGQAAEAQALLLQLTRDYPELAEPWNNLAVLYAAGGHLAQAREALQNALRVQPDYATALANLGDVQAREALQSFERARQAKADDPQLPAKIEALHGLWGAAPKPAAAPKP</sequence>
<organism evidence="3 4">
    <name type="scientific">Ottowia pentelensis</name>
    <dbReference type="NCBI Taxonomy" id="511108"/>
    <lineage>
        <taxon>Bacteria</taxon>
        <taxon>Pseudomonadati</taxon>
        <taxon>Pseudomonadota</taxon>
        <taxon>Betaproteobacteria</taxon>
        <taxon>Burkholderiales</taxon>
        <taxon>Comamonadaceae</taxon>
        <taxon>Ottowia</taxon>
    </lineage>
</organism>
<dbReference type="Gene3D" id="1.25.40.10">
    <property type="entry name" value="Tetratricopeptide repeat domain"/>
    <property type="match status" value="1"/>
</dbReference>
<evidence type="ECO:0000313" key="3">
    <source>
        <dbReference type="EMBL" id="MFC0591265.1"/>
    </source>
</evidence>
<feature type="repeat" description="TPR" evidence="1">
    <location>
        <begin position="99"/>
        <end position="132"/>
    </location>
</feature>
<evidence type="ECO:0000256" key="2">
    <source>
        <dbReference type="SAM" id="SignalP"/>
    </source>
</evidence>
<dbReference type="Pfam" id="PF14559">
    <property type="entry name" value="TPR_19"/>
    <property type="match status" value="1"/>
</dbReference>
<accession>A0ABV6PN76</accession>
<feature type="chain" id="PRO_5047302546" evidence="2">
    <location>
        <begin position="32"/>
        <end position="187"/>
    </location>
</feature>
<evidence type="ECO:0000256" key="1">
    <source>
        <dbReference type="PROSITE-ProRule" id="PRU00339"/>
    </source>
</evidence>
<dbReference type="Proteomes" id="UP001589834">
    <property type="component" value="Unassembled WGS sequence"/>
</dbReference>
<feature type="signal peptide" evidence="2">
    <location>
        <begin position="1"/>
        <end position="31"/>
    </location>
</feature>
<name>A0ABV6PN76_9BURK</name>
<proteinExistence type="predicted"/>
<dbReference type="SUPFAM" id="SSF48452">
    <property type="entry name" value="TPR-like"/>
    <property type="match status" value="1"/>
</dbReference>
<dbReference type="Pfam" id="PF13414">
    <property type="entry name" value="TPR_11"/>
    <property type="match status" value="1"/>
</dbReference>
<dbReference type="SMART" id="SM00028">
    <property type="entry name" value="TPR"/>
    <property type="match status" value="1"/>
</dbReference>
<dbReference type="RefSeq" id="WP_377479035.1">
    <property type="nucleotide sequence ID" value="NZ_JBHLTN010000002.1"/>
</dbReference>
<dbReference type="InterPro" id="IPR019734">
    <property type="entry name" value="TPR_rpt"/>
</dbReference>
<gene>
    <name evidence="3" type="ORF">ACFFGG_01730</name>
</gene>
<keyword evidence="4" id="KW-1185">Reference proteome</keyword>
<dbReference type="InterPro" id="IPR011990">
    <property type="entry name" value="TPR-like_helical_dom_sf"/>
</dbReference>
<dbReference type="EMBL" id="JBHLTN010000002">
    <property type="protein sequence ID" value="MFC0591265.1"/>
    <property type="molecule type" value="Genomic_DNA"/>
</dbReference>
<keyword evidence="2" id="KW-0732">Signal</keyword>
<reference evidence="3 4" key="1">
    <citation type="submission" date="2024-09" db="EMBL/GenBank/DDBJ databases">
        <authorList>
            <person name="Sun Q."/>
            <person name="Mori K."/>
        </authorList>
    </citation>
    <scope>NUCLEOTIDE SEQUENCE [LARGE SCALE GENOMIC DNA]</scope>
    <source>
        <strain evidence="3 4">NCAIM B.02336</strain>
    </source>
</reference>
<comment type="caution">
    <text evidence="3">The sequence shown here is derived from an EMBL/GenBank/DDBJ whole genome shotgun (WGS) entry which is preliminary data.</text>
</comment>